<keyword evidence="11" id="KW-1185">Reference proteome</keyword>
<comment type="subcellular location">
    <subcellularLocation>
        <location evidence="1">Cell membrane</location>
        <topology evidence="1">Multi-pass membrane protein</topology>
    </subcellularLocation>
</comment>
<accession>A0A7W7YUE7</accession>
<dbReference type="InterPro" id="IPR011527">
    <property type="entry name" value="ABC1_TM_dom"/>
</dbReference>
<dbReference type="SUPFAM" id="SSF90123">
    <property type="entry name" value="ABC transporter transmembrane region"/>
    <property type="match status" value="1"/>
</dbReference>
<evidence type="ECO:0000256" key="2">
    <source>
        <dbReference type="ARBA" id="ARBA00022692"/>
    </source>
</evidence>
<evidence type="ECO:0000259" key="8">
    <source>
        <dbReference type="PROSITE" id="PS50893"/>
    </source>
</evidence>
<feature type="transmembrane region" description="Helical" evidence="7">
    <location>
        <begin position="5"/>
        <end position="26"/>
    </location>
</feature>
<protein>
    <submittedName>
        <fullName evidence="10">ATP-binding cassette subfamily C protein</fullName>
    </submittedName>
</protein>
<dbReference type="Gene3D" id="3.40.50.300">
    <property type="entry name" value="P-loop containing nucleotide triphosphate hydrolases"/>
    <property type="match status" value="1"/>
</dbReference>
<dbReference type="GO" id="GO:0005524">
    <property type="term" value="F:ATP binding"/>
    <property type="evidence" value="ECO:0007669"/>
    <property type="project" value="UniProtKB-KW"/>
</dbReference>
<dbReference type="Pfam" id="PF00664">
    <property type="entry name" value="ABC_membrane"/>
    <property type="match status" value="1"/>
</dbReference>
<dbReference type="PANTHER" id="PTHR24221">
    <property type="entry name" value="ATP-BINDING CASSETTE SUB-FAMILY B"/>
    <property type="match status" value="1"/>
</dbReference>
<dbReference type="SUPFAM" id="SSF52540">
    <property type="entry name" value="P-loop containing nucleoside triphosphate hydrolases"/>
    <property type="match status" value="1"/>
</dbReference>
<dbReference type="Pfam" id="PF00005">
    <property type="entry name" value="ABC_tran"/>
    <property type="match status" value="1"/>
</dbReference>
<dbReference type="InterPro" id="IPR003439">
    <property type="entry name" value="ABC_transporter-like_ATP-bd"/>
</dbReference>
<evidence type="ECO:0000256" key="7">
    <source>
        <dbReference type="SAM" id="Phobius"/>
    </source>
</evidence>
<evidence type="ECO:0000313" key="10">
    <source>
        <dbReference type="EMBL" id="MBB5042375.1"/>
    </source>
</evidence>
<evidence type="ECO:0000259" key="9">
    <source>
        <dbReference type="PROSITE" id="PS50929"/>
    </source>
</evidence>
<dbReference type="InterPro" id="IPR003593">
    <property type="entry name" value="AAA+_ATPase"/>
</dbReference>
<dbReference type="InterPro" id="IPR036640">
    <property type="entry name" value="ABC1_TM_sf"/>
</dbReference>
<dbReference type="Gene3D" id="1.20.1560.10">
    <property type="entry name" value="ABC transporter type 1, transmembrane domain"/>
    <property type="match status" value="1"/>
</dbReference>
<feature type="transmembrane region" description="Helical" evidence="7">
    <location>
        <begin position="138"/>
        <end position="157"/>
    </location>
</feature>
<reference evidence="10 11" key="1">
    <citation type="submission" date="2020-08" db="EMBL/GenBank/DDBJ databases">
        <title>Genomic Encyclopedia of Type Strains, Phase IV (KMG-IV): sequencing the most valuable type-strain genomes for metagenomic binning, comparative biology and taxonomic classification.</title>
        <authorList>
            <person name="Goeker M."/>
        </authorList>
    </citation>
    <scope>NUCLEOTIDE SEQUENCE [LARGE SCALE GENOMIC DNA]</scope>
    <source>
        <strain evidence="10 11">DSM 21319</strain>
    </source>
</reference>
<dbReference type="InterPro" id="IPR039421">
    <property type="entry name" value="Type_1_exporter"/>
</dbReference>
<dbReference type="InterPro" id="IPR027417">
    <property type="entry name" value="P-loop_NTPase"/>
</dbReference>
<sequence length="558" mass="58586">MKGPVIALAAFSAVANVLMLVSPIYMTQVYDRILPTRSFETLAALSLIALVALAVLGLVETVRQTLARKLAARYELAVMPRLIAADDDGALGIEPQVAAKAQTVKRFLASSAFINLFDLPFLPLFLGLMFLAHPLLGWATAAGMVLLVVVTLLNEWGSRRAGEAMARAQALAARTGQDALGAREDVRAMGMGRAMAARWTQHALAAADAGESAGRVNARFYGLTRFVRQGLQTAVLGLGAFLVIHGDMAASLIFAASIVSARALMPIEQVVGAWKAIAEARRAVRDVRQALALVTRAEAGRTRIDLPVPAGHLAAKGLRYAAGNSADAPVLVDDLSFSVQPGQIAAVIGPSGSGKSTLLRLLSGALAPSSGEVRLDRFKLSDWPSVQRGRALGYMAQQTMLFEGTVAQNIARFDATATDASIIAAAERAQAHDFIATLPQGYNTPIGPGGVRLSGGQVQRIALARALHTEPAVLVLDEPNAHLDSTGEEALICTLADQRAKGRAVVVATHRTSLLAIADSVYLMEGGRLRPLPMQAKPVPGRGQVLPLAGNGVPTTAA</sequence>
<dbReference type="GO" id="GO:0016887">
    <property type="term" value="F:ATP hydrolysis activity"/>
    <property type="evidence" value="ECO:0007669"/>
    <property type="project" value="InterPro"/>
</dbReference>
<evidence type="ECO:0000256" key="3">
    <source>
        <dbReference type="ARBA" id="ARBA00022741"/>
    </source>
</evidence>
<evidence type="ECO:0000313" key="11">
    <source>
        <dbReference type="Proteomes" id="UP000535406"/>
    </source>
</evidence>
<organism evidence="10 11">
    <name type="scientific">Shinella fusca</name>
    <dbReference type="NCBI Taxonomy" id="544480"/>
    <lineage>
        <taxon>Bacteria</taxon>
        <taxon>Pseudomonadati</taxon>
        <taxon>Pseudomonadota</taxon>
        <taxon>Alphaproteobacteria</taxon>
        <taxon>Hyphomicrobiales</taxon>
        <taxon>Rhizobiaceae</taxon>
        <taxon>Shinella</taxon>
    </lineage>
</organism>
<feature type="transmembrane region" description="Helical" evidence="7">
    <location>
        <begin position="38"/>
        <end position="59"/>
    </location>
</feature>
<dbReference type="RefSeq" id="WP_184143159.1">
    <property type="nucleotide sequence ID" value="NZ_JACHIK010000004.1"/>
</dbReference>
<dbReference type="PANTHER" id="PTHR24221:SF248">
    <property type="entry name" value="ABC TRANSPORTER TRANSMEMBRANE REGION"/>
    <property type="match status" value="1"/>
</dbReference>
<keyword evidence="3" id="KW-0547">Nucleotide-binding</keyword>
<dbReference type="PROSITE" id="PS50929">
    <property type="entry name" value="ABC_TM1F"/>
    <property type="match status" value="1"/>
</dbReference>
<comment type="caution">
    <text evidence="10">The sequence shown here is derived from an EMBL/GenBank/DDBJ whole genome shotgun (WGS) entry which is preliminary data.</text>
</comment>
<feature type="domain" description="ABC transmembrane type-1" evidence="9">
    <location>
        <begin position="6"/>
        <end position="279"/>
    </location>
</feature>
<name>A0A7W7YUE7_9HYPH</name>
<evidence type="ECO:0000256" key="1">
    <source>
        <dbReference type="ARBA" id="ARBA00004651"/>
    </source>
</evidence>
<feature type="domain" description="ABC transporter" evidence="8">
    <location>
        <begin position="313"/>
        <end position="551"/>
    </location>
</feature>
<evidence type="ECO:0000256" key="6">
    <source>
        <dbReference type="ARBA" id="ARBA00023136"/>
    </source>
</evidence>
<dbReference type="Proteomes" id="UP000535406">
    <property type="component" value="Unassembled WGS sequence"/>
</dbReference>
<dbReference type="GO" id="GO:0034040">
    <property type="term" value="F:ATPase-coupled lipid transmembrane transporter activity"/>
    <property type="evidence" value="ECO:0007669"/>
    <property type="project" value="TreeGrafter"/>
</dbReference>
<feature type="transmembrane region" description="Helical" evidence="7">
    <location>
        <begin position="235"/>
        <end position="259"/>
    </location>
</feature>
<keyword evidence="5 7" id="KW-1133">Transmembrane helix</keyword>
<keyword evidence="4 10" id="KW-0067">ATP-binding</keyword>
<evidence type="ECO:0000256" key="5">
    <source>
        <dbReference type="ARBA" id="ARBA00022989"/>
    </source>
</evidence>
<dbReference type="GO" id="GO:0005886">
    <property type="term" value="C:plasma membrane"/>
    <property type="evidence" value="ECO:0007669"/>
    <property type="project" value="UniProtKB-SubCell"/>
</dbReference>
<evidence type="ECO:0000256" key="4">
    <source>
        <dbReference type="ARBA" id="ARBA00022840"/>
    </source>
</evidence>
<gene>
    <name evidence="10" type="ORF">HNQ66_001771</name>
</gene>
<dbReference type="GO" id="GO:0140359">
    <property type="term" value="F:ABC-type transporter activity"/>
    <property type="evidence" value="ECO:0007669"/>
    <property type="project" value="InterPro"/>
</dbReference>
<keyword evidence="6 7" id="KW-0472">Membrane</keyword>
<feature type="transmembrane region" description="Helical" evidence="7">
    <location>
        <begin position="112"/>
        <end position="132"/>
    </location>
</feature>
<dbReference type="PROSITE" id="PS50893">
    <property type="entry name" value="ABC_TRANSPORTER_2"/>
    <property type="match status" value="1"/>
</dbReference>
<dbReference type="EMBL" id="JACHIK010000004">
    <property type="protein sequence ID" value="MBB5042375.1"/>
    <property type="molecule type" value="Genomic_DNA"/>
</dbReference>
<dbReference type="SMART" id="SM00382">
    <property type="entry name" value="AAA"/>
    <property type="match status" value="1"/>
</dbReference>
<keyword evidence="2 7" id="KW-0812">Transmembrane</keyword>
<dbReference type="AlphaFoldDB" id="A0A7W7YUE7"/>
<proteinExistence type="predicted"/>